<dbReference type="SMART" id="SM00419">
    <property type="entry name" value="HTH_CRP"/>
    <property type="match status" value="1"/>
</dbReference>
<dbReference type="SMART" id="SM00100">
    <property type="entry name" value="cNMP"/>
    <property type="match status" value="1"/>
</dbReference>
<evidence type="ECO:0000259" key="4">
    <source>
        <dbReference type="PROSITE" id="PS51063"/>
    </source>
</evidence>
<dbReference type="InterPro" id="IPR036390">
    <property type="entry name" value="WH_DNA-bd_sf"/>
</dbReference>
<dbReference type="Pfam" id="PF13545">
    <property type="entry name" value="HTH_Crp_2"/>
    <property type="match status" value="1"/>
</dbReference>
<name>A0A964E145_9PROT</name>
<dbReference type="GO" id="GO:0003677">
    <property type="term" value="F:DNA binding"/>
    <property type="evidence" value="ECO:0007669"/>
    <property type="project" value="UniProtKB-KW"/>
</dbReference>
<evidence type="ECO:0000256" key="3">
    <source>
        <dbReference type="ARBA" id="ARBA00023163"/>
    </source>
</evidence>
<dbReference type="PANTHER" id="PTHR24567">
    <property type="entry name" value="CRP FAMILY TRANSCRIPTIONAL REGULATORY PROTEIN"/>
    <property type="match status" value="1"/>
</dbReference>
<sequence length="251" mass="28196">MDKDNDLTIRQPVAAKPKIPPPSIFAKPFARSTDPGVVQLLTEDEQAALIAISRVVEFRRHTVIYPEGGRSRFVYNVISGVAETYCLLPDGERRVSSFLFPSDLLGLSENGEYVATAQALTPLTAYKMPFEDLARLVRRDPDLDVVFLCKLCHELRQAERHTVTAIHNDARARVAGFILWLWRSEVTALTDDTTVTLPMLRHDIADYLGLSTEAISRALHQLETGGLIQRRGPRALQLLNIQELRRAAREI</sequence>
<dbReference type="Pfam" id="PF00027">
    <property type="entry name" value="cNMP_binding"/>
    <property type="match status" value="1"/>
</dbReference>
<accession>A0A964E145</accession>
<dbReference type="InterPro" id="IPR014710">
    <property type="entry name" value="RmlC-like_jellyroll"/>
</dbReference>
<evidence type="ECO:0000313" key="5">
    <source>
        <dbReference type="EMBL" id="MCB8877398.1"/>
    </source>
</evidence>
<gene>
    <name evidence="5" type="ORF">ASILVAE211_19540</name>
</gene>
<dbReference type="Gene3D" id="1.10.10.10">
    <property type="entry name" value="Winged helix-like DNA-binding domain superfamily/Winged helix DNA-binding domain"/>
    <property type="match status" value="1"/>
</dbReference>
<dbReference type="GO" id="GO:0005829">
    <property type="term" value="C:cytosol"/>
    <property type="evidence" value="ECO:0007669"/>
    <property type="project" value="TreeGrafter"/>
</dbReference>
<evidence type="ECO:0000256" key="1">
    <source>
        <dbReference type="ARBA" id="ARBA00023015"/>
    </source>
</evidence>
<proteinExistence type="predicted"/>
<dbReference type="CDD" id="cd00038">
    <property type="entry name" value="CAP_ED"/>
    <property type="match status" value="1"/>
</dbReference>
<comment type="caution">
    <text evidence="5">The sequence shown here is derived from an EMBL/GenBank/DDBJ whole genome shotgun (WGS) entry which is preliminary data.</text>
</comment>
<dbReference type="Proteomes" id="UP000708298">
    <property type="component" value="Unassembled WGS sequence"/>
</dbReference>
<keyword evidence="2" id="KW-0238">DNA-binding</keyword>
<dbReference type="InterPro" id="IPR036388">
    <property type="entry name" value="WH-like_DNA-bd_sf"/>
</dbReference>
<evidence type="ECO:0000313" key="6">
    <source>
        <dbReference type="Proteomes" id="UP000708298"/>
    </source>
</evidence>
<dbReference type="GO" id="GO:0003700">
    <property type="term" value="F:DNA-binding transcription factor activity"/>
    <property type="evidence" value="ECO:0007669"/>
    <property type="project" value="TreeGrafter"/>
</dbReference>
<dbReference type="PANTHER" id="PTHR24567:SF28">
    <property type="entry name" value="LISTERIOLYSIN REGULATORY PROTEIN"/>
    <property type="match status" value="1"/>
</dbReference>
<keyword evidence="6" id="KW-1185">Reference proteome</keyword>
<reference evidence="5" key="2">
    <citation type="submission" date="2021-01" db="EMBL/GenBank/DDBJ databases">
        <authorList>
            <person name="Mieszkin S."/>
            <person name="Pouder E."/>
            <person name="Alain K."/>
        </authorList>
    </citation>
    <scope>NUCLEOTIDE SEQUENCE</scope>
    <source>
        <strain evidence="5">HW T2.11</strain>
    </source>
</reference>
<dbReference type="EMBL" id="JAESVB010000013">
    <property type="protein sequence ID" value="MCB8877398.1"/>
    <property type="molecule type" value="Genomic_DNA"/>
</dbReference>
<dbReference type="CDD" id="cd00092">
    <property type="entry name" value="HTH_CRP"/>
    <property type="match status" value="1"/>
</dbReference>
<dbReference type="InterPro" id="IPR000595">
    <property type="entry name" value="cNMP-bd_dom"/>
</dbReference>
<dbReference type="PROSITE" id="PS51063">
    <property type="entry name" value="HTH_CRP_2"/>
    <property type="match status" value="1"/>
</dbReference>
<dbReference type="SUPFAM" id="SSF51206">
    <property type="entry name" value="cAMP-binding domain-like"/>
    <property type="match status" value="1"/>
</dbReference>
<dbReference type="RefSeq" id="WP_227323048.1">
    <property type="nucleotide sequence ID" value="NZ_JAESVB010000013.1"/>
</dbReference>
<dbReference type="Gene3D" id="2.60.120.10">
    <property type="entry name" value="Jelly Rolls"/>
    <property type="match status" value="1"/>
</dbReference>
<dbReference type="SUPFAM" id="SSF46785">
    <property type="entry name" value="Winged helix' DNA-binding domain"/>
    <property type="match status" value="1"/>
</dbReference>
<keyword evidence="1" id="KW-0805">Transcription regulation</keyword>
<dbReference type="AlphaFoldDB" id="A0A964E145"/>
<keyword evidence="3" id="KW-0804">Transcription</keyword>
<feature type="domain" description="HTH crp-type" evidence="4">
    <location>
        <begin position="168"/>
        <end position="242"/>
    </location>
</feature>
<organism evidence="5 6">
    <name type="scientific">Acidisoma silvae</name>
    <dbReference type="NCBI Taxonomy" id="2802396"/>
    <lineage>
        <taxon>Bacteria</taxon>
        <taxon>Pseudomonadati</taxon>
        <taxon>Pseudomonadota</taxon>
        <taxon>Alphaproteobacteria</taxon>
        <taxon>Acetobacterales</taxon>
        <taxon>Acidocellaceae</taxon>
        <taxon>Acidisoma</taxon>
    </lineage>
</organism>
<dbReference type="InterPro" id="IPR018490">
    <property type="entry name" value="cNMP-bd_dom_sf"/>
</dbReference>
<reference evidence="5" key="1">
    <citation type="journal article" date="2021" name="Microorganisms">
        <title>Acidisoma silvae sp. nov. and Acidisomacellulosilytica sp. nov., Two Acidophilic Bacteria Isolated from Decaying Wood, Hydrolyzing Cellulose and Producing Poly-3-hydroxybutyrate.</title>
        <authorList>
            <person name="Mieszkin S."/>
            <person name="Pouder E."/>
            <person name="Uroz S."/>
            <person name="Simon-Colin C."/>
            <person name="Alain K."/>
        </authorList>
    </citation>
    <scope>NUCLEOTIDE SEQUENCE</scope>
    <source>
        <strain evidence="5">HW T2.11</strain>
    </source>
</reference>
<protein>
    <submittedName>
        <fullName evidence="5">Crp/Fnr family transcriptional regulator</fullName>
    </submittedName>
</protein>
<dbReference type="InterPro" id="IPR050397">
    <property type="entry name" value="Env_Response_Regulators"/>
</dbReference>
<evidence type="ECO:0000256" key="2">
    <source>
        <dbReference type="ARBA" id="ARBA00023125"/>
    </source>
</evidence>
<dbReference type="InterPro" id="IPR012318">
    <property type="entry name" value="HTH_CRP"/>
</dbReference>
<dbReference type="PRINTS" id="PR00034">
    <property type="entry name" value="HTHCRP"/>
</dbReference>